<keyword evidence="7" id="KW-0472">Membrane</keyword>
<feature type="domain" description="Glycosyltransferase 2-like" evidence="8">
    <location>
        <begin position="4"/>
        <end position="62"/>
    </location>
</feature>
<keyword evidence="5" id="KW-0448">Lipopolysaccharide biosynthesis</keyword>
<evidence type="ECO:0000256" key="4">
    <source>
        <dbReference type="ARBA" id="ARBA00022692"/>
    </source>
</evidence>
<evidence type="ECO:0000313" key="9">
    <source>
        <dbReference type="EMBL" id="STM38046.1"/>
    </source>
</evidence>
<evidence type="ECO:0000256" key="5">
    <source>
        <dbReference type="ARBA" id="ARBA00022985"/>
    </source>
</evidence>
<dbReference type="PANTHER" id="PTHR48090">
    <property type="entry name" value="UNDECAPRENYL-PHOSPHATE 4-DEOXY-4-FORMAMIDO-L-ARABINOSE TRANSFERASE-RELATED"/>
    <property type="match status" value="1"/>
</dbReference>
<dbReference type="AlphaFoldDB" id="A0A377DPH6"/>
<evidence type="ECO:0000256" key="1">
    <source>
        <dbReference type="ARBA" id="ARBA00022475"/>
    </source>
</evidence>
<reference evidence="9 10" key="1">
    <citation type="submission" date="2018-06" db="EMBL/GenBank/DDBJ databases">
        <authorList>
            <consortium name="Pathogen Informatics"/>
            <person name="Doyle S."/>
        </authorList>
    </citation>
    <scope>NUCLEOTIDE SEQUENCE [LARGE SCALE GENOMIC DNA]</scope>
    <source>
        <strain evidence="9 10">NCTC8500</strain>
    </source>
</reference>
<dbReference type="InterPro" id="IPR001173">
    <property type="entry name" value="Glyco_trans_2-like"/>
</dbReference>
<sequence>MSILLNRNYGQHSAIMAGFSHVTGDLIITLDADLQNPPEEIPRLVAKADEGYDVVGTVRQKPPGQLVS</sequence>
<name>A0A377DPH6_ECOLX</name>
<keyword evidence="3 9" id="KW-0808">Transferase</keyword>
<dbReference type="SUPFAM" id="SSF53448">
    <property type="entry name" value="Nucleotide-diphospho-sugar transferases"/>
    <property type="match status" value="1"/>
</dbReference>
<dbReference type="GO" id="GO:0099621">
    <property type="term" value="F:undecaprenyl-phosphate 4-deoxy-4-formamido-L-arabinose transferase activity"/>
    <property type="evidence" value="ECO:0007669"/>
    <property type="project" value="UniProtKB-EC"/>
</dbReference>
<dbReference type="PANTHER" id="PTHR48090:SF3">
    <property type="entry name" value="UNDECAPRENYL-PHOSPHATE 4-DEOXY-4-FORMAMIDO-L-ARABINOSE TRANSFERASE"/>
    <property type="match status" value="1"/>
</dbReference>
<dbReference type="InterPro" id="IPR050256">
    <property type="entry name" value="Glycosyltransferase_2"/>
</dbReference>
<evidence type="ECO:0000256" key="6">
    <source>
        <dbReference type="ARBA" id="ARBA00022989"/>
    </source>
</evidence>
<dbReference type="GO" id="GO:0005886">
    <property type="term" value="C:plasma membrane"/>
    <property type="evidence" value="ECO:0007669"/>
    <property type="project" value="TreeGrafter"/>
</dbReference>
<dbReference type="Pfam" id="PF00535">
    <property type="entry name" value="Glycos_transf_2"/>
    <property type="match status" value="1"/>
</dbReference>
<evidence type="ECO:0000259" key="8">
    <source>
        <dbReference type="Pfam" id="PF00535"/>
    </source>
</evidence>
<keyword evidence="6" id="KW-1133">Transmembrane helix</keyword>
<keyword evidence="1" id="KW-1003">Cell membrane</keyword>
<dbReference type="GO" id="GO:0009103">
    <property type="term" value="P:lipopolysaccharide biosynthetic process"/>
    <property type="evidence" value="ECO:0007669"/>
    <property type="project" value="UniProtKB-KW"/>
</dbReference>
<keyword evidence="4" id="KW-0812">Transmembrane</keyword>
<dbReference type="Gene3D" id="3.90.550.10">
    <property type="entry name" value="Spore Coat Polysaccharide Biosynthesis Protein SpsA, Chain A"/>
    <property type="match status" value="1"/>
</dbReference>
<dbReference type="EMBL" id="UGFG01000001">
    <property type="protein sequence ID" value="STM38046.1"/>
    <property type="molecule type" value="Genomic_DNA"/>
</dbReference>
<keyword evidence="2 9" id="KW-0328">Glycosyltransferase</keyword>
<evidence type="ECO:0000256" key="2">
    <source>
        <dbReference type="ARBA" id="ARBA00022676"/>
    </source>
</evidence>
<evidence type="ECO:0000256" key="7">
    <source>
        <dbReference type="ARBA" id="ARBA00023136"/>
    </source>
</evidence>
<organism evidence="9 10">
    <name type="scientific">Escherichia coli</name>
    <dbReference type="NCBI Taxonomy" id="562"/>
    <lineage>
        <taxon>Bacteria</taxon>
        <taxon>Pseudomonadati</taxon>
        <taxon>Pseudomonadota</taxon>
        <taxon>Gammaproteobacteria</taxon>
        <taxon>Enterobacterales</taxon>
        <taxon>Enterobacteriaceae</taxon>
        <taxon>Escherichia</taxon>
    </lineage>
</organism>
<dbReference type="Proteomes" id="UP000254429">
    <property type="component" value="Unassembled WGS sequence"/>
</dbReference>
<protein>
    <submittedName>
        <fullName evidence="9">Undecaprenyl phosphate 4-deoxy-4-formamido-L-arabinose transferase</fullName>
        <ecNumber evidence="9">2.4.2.53</ecNumber>
    </submittedName>
</protein>
<evidence type="ECO:0000313" key="10">
    <source>
        <dbReference type="Proteomes" id="UP000254429"/>
    </source>
</evidence>
<dbReference type="InterPro" id="IPR029044">
    <property type="entry name" value="Nucleotide-diphossugar_trans"/>
</dbReference>
<dbReference type="EC" id="2.4.2.53" evidence="9"/>
<accession>A0A377DPH6</accession>
<proteinExistence type="predicted"/>
<gene>
    <name evidence="9" type="primary">yfbF_2</name>
    <name evidence="9" type="ORF">NCTC8500_01805</name>
</gene>
<evidence type="ECO:0000256" key="3">
    <source>
        <dbReference type="ARBA" id="ARBA00022679"/>
    </source>
</evidence>